<evidence type="ECO:0000313" key="2">
    <source>
        <dbReference type="Proteomes" id="UP000015104"/>
    </source>
</evidence>
<sequence length="59" mass="7010">MLTIRSSSELLLHFFHLIGKFLCSPNFLCVKIKISFVPTFEEHSELPEEPDKDKIWRVY</sequence>
<evidence type="ECO:0000313" key="1">
    <source>
        <dbReference type="EnsemblMetazoa" id="tetur03g03550.1"/>
    </source>
</evidence>
<reference evidence="2" key="1">
    <citation type="submission" date="2011-08" db="EMBL/GenBank/DDBJ databases">
        <authorList>
            <person name="Rombauts S."/>
        </authorList>
    </citation>
    <scope>NUCLEOTIDE SEQUENCE</scope>
    <source>
        <strain evidence="2">London</strain>
    </source>
</reference>
<dbReference type="EMBL" id="CAEY01001120">
    <property type="status" value="NOT_ANNOTATED_CDS"/>
    <property type="molecule type" value="Genomic_DNA"/>
</dbReference>
<dbReference type="AlphaFoldDB" id="T1JZD3"/>
<proteinExistence type="predicted"/>
<dbReference type="EnsemblMetazoa" id="tetur03g03550.1">
    <property type="protein sequence ID" value="tetur03g03550.1"/>
    <property type="gene ID" value="tetur03g03550"/>
</dbReference>
<reference evidence="1" key="2">
    <citation type="submission" date="2015-06" db="UniProtKB">
        <authorList>
            <consortium name="EnsemblMetazoa"/>
        </authorList>
    </citation>
    <scope>IDENTIFICATION</scope>
</reference>
<dbReference type="HOGENOM" id="CLU_2963769_0_0_1"/>
<keyword evidence="2" id="KW-1185">Reference proteome</keyword>
<dbReference type="Proteomes" id="UP000015104">
    <property type="component" value="Unassembled WGS sequence"/>
</dbReference>
<protein>
    <submittedName>
        <fullName evidence="1">Uncharacterized protein</fullName>
    </submittedName>
</protein>
<name>T1JZD3_TETUR</name>
<accession>T1JZD3</accession>
<organism evidence="1 2">
    <name type="scientific">Tetranychus urticae</name>
    <name type="common">Two-spotted spider mite</name>
    <dbReference type="NCBI Taxonomy" id="32264"/>
    <lineage>
        <taxon>Eukaryota</taxon>
        <taxon>Metazoa</taxon>
        <taxon>Ecdysozoa</taxon>
        <taxon>Arthropoda</taxon>
        <taxon>Chelicerata</taxon>
        <taxon>Arachnida</taxon>
        <taxon>Acari</taxon>
        <taxon>Acariformes</taxon>
        <taxon>Trombidiformes</taxon>
        <taxon>Prostigmata</taxon>
        <taxon>Eleutherengona</taxon>
        <taxon>Raphignathae</taxon>
        <taxon>Tetranychoidea</taxon>
        <taxon>Tetranychidae</taxon>
        <taxon>Tetranychus</taxon>
    </lineage>
</organism>